<dbReference type="InterPro" id="IPR036291">
    <property type="entry name" value="NAD(P)-bd_dom_sf"/>
</dbReference>
<keyword evidence="5" id="KW-1185">Reference proteome</keyword>
<evidence type="ECO:0000256" key="2">
    <source>
        <dbReference type="RuleBase" id="RU000363"/>
    </source>
</evidence>
<dbReference type="AlphaFoldDB" id="A0AAU9EID4"/>
<evidence type="ECO:0000313" key="4">
    <source>
        <dbReference type="EMBL" id="BEQ13751.1"/>
    </source>
</evidence>
<organism evidence="4 5">
    <name type="scientific">Desulfoferula mesophila</name>
    <dbReference type="NCBI Taxonomy" id="3058419"/>
    <lineage>
        <taxon>Bacteria</taxon>
        <taxon>Pseudomonadati</taxon>
        <taxon>Thermodesulfobacteriota</taxon>
        <taxon>Desulfarculia</taxon>
        <taxon>Desulfarculales</taxon>
        <taxon>Desulfarculaceae</taxon>
        <taxon>Desulfoferula</taxon>
    </lineage>
</organism>
<protein>
    <submittedName>
        <fullName evidence="4">Beta-ketoacyl-ACP reductase</fullName>
    </submittedName>
</protein>
<dbReference type="InterPro" id="IPR002347">
    <property type="entry name" value="SDR_fam"/>
</dbReference>
<dbReference type="PANTHER" id="PTHR42760">
    <property type="entry name" value="SHORT-CHAIN DEHYDROGENASES/REDUCTASES FAMILY MEMBER"/>
    <property type="match status" value="1"/>
</dbReference>
<proteinExistence type="inferred from homology"/>
<dbReference type="Proteomes" id="UP001366166">
    <property type="component" value="Chromosome"/>
</dbReference>
<reference evidence="5" key="1">
    <citation type="journal article" date="2023" name="Arch. Microbiol.">
        <title>Desulfoferula mesophilus gen. nov. sp. nov., a mesophilic sulfate-reducing bacterium isolated from a brackish lake sediment.</title>
        <authorList>
            <person name="Watanabe T."/>
            <person name="Yabe T."/>
            <person name="Tsuji J.M."/>
            <person name="Fukui M."/>
        </authorList>
    </citation>
    <scope>NUCLEOTIDE SEQUENCE [LARGE SCALE GENOMIC DNA]</scope>
    <source>
        <strain evidence="5">12FAK</strain>
    </source>
</reference>
<dbReference type="InterPro" id="IPR057326">
    <property type="entry name" value="KR_dom"/>
</dbReference>
<accession>A0AAU9EID4</accession>
<dbReference type="FunFam" id="3.40.50.720:FF:000084">
    <property type="entry name" value="Short-chain dehydrogenase reductase"/>
    <property type="match status" value="1"/>
</dbReference>
<evidence type="ECO:0000256" key="1">
    <source>
        <dbReference type="ARBA" id="ARBA00006484"/>
    </source>
</evidence>
<dbReference type="GO" id="GO:0030497">
    <property type="term" value="P:fatty acid elongation"/>
    <property type="evidence" value="ECO:0007669"/>
    <property type="project" value="TreeGrafter"/>
</dbReference>
<sequence>MSLQGKVALVTGGGRGIGRAICLVFARKGADVIVADLDPALARQVAAEVEALGRRALAVEMNVAEEASVDQAAAQAAAWQGRVDIWVNNAGIGSRAMLHEMTAEQWDRVIAVNLRGAFLGTRAAARIMMPQNSGRIINMSSRAGKGGSFGHCSYGSSKAGMVGLTKSTARELGKYNITANAIQPGFIATELTKNLDTSITTPEQRVLPRPGRPEDVAYAAAYLASDEAEWITGITLEVTGGTGMFAG</sequence>
<dbReference type="EMBL" id="AP028679">
    <property type="protein sequence ID" value="BEQ13751.1"/>
    <property type="molecule type" value="Genomic_DNA"/>
</dbReference>
<gene>
    <name evidence="4" type="primary">fabG-2</name>
    <name evidence="4" type="ORF">FAK_08170</name>
</gene>
<comment type="similarity">
    <text evidence="1 2">Belongs to the short-chain dehydrogenases/reductases (SDR) family.</text>
</comment>
<feature type="domain" description="Ketoreductase" evidence="3">
    <location>
        <begin position="6"/>
        <end position="185"/>
    </location>
</feature>
<dbReference type="NCBIfam" id="NF005559">
    <property type="entry name" value="PRK07231.1"/>
    <property type="match status" value="1"/>
</dbReference>
<dbReference type="PRINTS" id="PR00080">
    <property type="entry name" value="SDRFAMILY"/>
</dbReference>
<dbReference type="Gene3D" id="3.40.50.720">
    <property type="entry name" value="NAD(P)-binding Rossmann-like Domain"/>
    <property type="match status" value="1"/>
</dbReference>
<evidence type="ECO:0000313" key="5">
    <source>
        <dbReference type="Proteomes" id="UP001366166"/>
    </source>
</evidence>
<dbReference type="PANTHER" id="PTHR42760:SF40">
    <property type="entry name" value="3-OXOACYL-[ACYL-CARRIER-PROTEIN] REDUCTASE, CHLOROPLASTIC"/>
    <property type="match status" value="1"/>
</dbReference>
<dbReference type="GO" id="GO:0016616">
    <property type="term" value="F:oxidoreductase activity, acting on the CH-OH group of donors, NAD or NADP as acceptor"/>
    <property type="evidence" value="ECO:0007669"/>
    <property type="project" value="TreeGrafter"/>
</dbReference>
<dbReference type="SMART" id="SM00822">
    <property type="entry name" value="PKS_KR"/>
    <property type="match status" value="1"/>
</dbReference>
<dbReference type="PROSITE" id="PS00061">
    <property type="entry name" value="ADH_SHORT"/>
    <property type="match status" value="1"/>
</dbReference>
<dbReference type="InterPro" id="IPR020904">
    <property type="entry name" value="Sc_DH/Rdtase_CS"/>
</dbReference>
<dbReference type="Pfam" id="PF00106">
    <property type="entry name" value="adh_short"/>
    <property type="match status" value="1"/>
</dbReference>
<dbReference type="PRINTS" id="PR00081">
    <property type="entry name" value="GDHRDH"/>
</dbReference>
<dbReference type="RefSeq" id="WP_338605498.1">
    <property type="nucleotide sequence ID" value="NZ_AP028679.1"/>
</dbReference>
<dbReference type="KEGG" id="dmp:FAK_08170"/>
<evidence type="ECO:0000259" key="3">
    <source>
        <dbReference type="SMART" id="SM00822"/>
    </source>
</evidence>
<name>A0AAU9EID4_9BACT</name>
<dbReference type="SUPFAM" id="SSF51735">
    <property type="entry name" value="NAD(P)-binding Rossmann-fold domains"/>
    <property type="match status" value="1"/>
</dbReference>